<keyword evidence="3 7" id="KW-0597">Phosphoprotein</keyword>
<dbReference type="SUPFAM" id="SSF46689">
    <property type="entry name" value="Homeodomain-like"/>
    <property type="match status" value="1"/>
</dbReference>
<evidence type="ECO:0000256" key="1">
    <source>
        <dbReference type="ARBA" id="ARBA00000085"/>
    </source>
</evidence>
<dbReference type="SUPFAM" id="SSF47384">
    <property type="entry name" value="Homodimeric domain of signal transducing histidine kinase"/>
    <property type="match status" value="1"/>
</dbReference>
<dbReference type="PROSITE" id="PS50110">
    <property type="entry name" value="RESPONSE_REGULATORY"/>
    <property type="match status" value="1"/>
</dbReference>
<comment type="catalytic activity">
    <reaction evidence="1">
        <text>ATP + protein L-histidine = ADP + protein N-phospho-L-histidine.</text>
        <dbReference type="EC" id="2.7.13.3"/>
    </reaction>
</comment>
<dbReference type="InterPro" id="IPR003661">
    <property type="entry name" value="HisK_dim/P_dom"/>
</dbReference>
<sequence length="1344" mass="152026">MFATVLCFQIKGLGQQLVFNNLNSENGLSQNSVLAIAQDHTGFIWLGTSYGLNKFDGRGFKIYKNDPGNKATLSGNYVLCALNDSKNGLWFGTSYGLNKYMPETDSFTSFLVADSTEQNKLSSNIINCLFEDSRGILWVGTNKGLNRLKGRNKYAFNSYQNGLAGLDIRTIFEDSKHQLWIGTTQGLTKMVFESKEIRYYNFKNFASDKGSLSDNFVTSIAEDKQKNIWIGTKNGGLNRFNITQSNFTRFQHQVNGSGLIHNNIRRILTDKKGNLWIGTLEGLSIMDPVNLTFKSYQHEPENRTSLSQNSLYAIFQDKSGSIWLGTYYNGVNIVYSHETPFRIFRTGKSKYSINHNVVSSVTRDKNGDLLVGTEGGGFNYLDDKTGIVTNFKNGSNISPGISSNLVKGIAQDDDKNLWIATHLGGLNRYDPVSKKFTAFRNNPDDNSSISSDNVSAVMEDTRGRIWVGTDQNGVDLLDRKTGKFHHFNINTKSPFKLSGNFIRNFYEDSKGNVWIGTTEGLNMLTADSTKIVWMDSKIKTSKNRFPNIINCVIEDASGIIWIGAYYGGLTRFDRKVNTFITYKQKNGLPNDNVLGILDDDKGNLWLSTSDGLSKFDIKKENFKNYTVSDGLPGNEFTANTYYKDKTGEMFFGGLNGLVSFFPHKIQTNEFVVPVVLTSLKLFNKPVSIGAEDGLLEKDISITKEITFSHDQNIFTIDFALLNYIKPDKNKYAYQLEGFEKDWNYVRTSSATYTNLPSGTYTFVVKGANNDGVWSTEPARLVIHVLPPIWKTWWAYCLYFIVITSAILFVTRYFYLSALFRREHELHQIKLDFFTNVSHEIRTHLTLIQGPVEKLIMVKKEDSLIQSHLMQVRKNADRLLKLVSELMDFRKAETNHLKLQVSQNDIIPFLKDIFGDFSFPSEYREIKSVFKSNAEKIDIYFDVEQMEKVFFNILSNAYKFTQDGGRIEILVEEKENSVDIRVVDNGKGIAPQYLNKLFVNFFQVYDHGNQNTGYGIGLALSKSIVELHHGSLAVESKVAQNNKTGRTCFTITLLKGKTHFAPGQLRTDMVLQEGRATSFVEDIAENKFIQTSTGEKLTVLLVEDNAEVRSFLAESLSGIYEVFQAENGEQGWESAIELIPDLIISDVMMAEMDGLTLCKKLKTDERTSHIPVILLTAKASVSHQVSGLKTGADAYISKPFSLQVLELSLRNLLTARELMRQKYSRQVTLEPQNIPINTVDEQFINKILQITEELMDNPEFGVAMLSDKIGMSQSVLYKKLKAVTNMSVNDFLKSIRLKKAAQLLQQHNMTIYEVAYAVGYDDRKYFSKEFKKHFGKTPSEYSVVD</sequence>
<dbReference type="EMBL" id="FNXY01000010">
    <property type="protein sequence ID" value="SEJ61024.1"/>
    <property type="molecule type" value="Genomic_DNA"/>
</dbReference>
<feature type="domain" description="Response regulatory" evidence="10">
    <location>
        <begin position="1097"/>
        <end position="1212"/>
    </location>
</feature>
<dbReference type="GO" id="GO:0000155">
    <property type="term" value="F:phosphorelay sensor kinase activity"/>
    <property type="evidence" value="ECO:0007669"/>
    <property type="project" value="InterPro"/>
</dbReference>
<evidence type="ECO:0000256" key="3">
    <source>
        <dbReference type="ARBA" id="ARBA00022553"/>
    </source>
</evidence>
<dbReference type="Gene3D" id="2.60.40.10">
    <property type="entry name" value="Immunoglobulins"/>
    <property type="match status" value="1"/>
</dbReference>
<dbReference type="FunFam" id="1.10.287.130:FF:000045">
    <property type="entry name" value="Two-component system sensor histidine kinase/response regulator"/>
    <property type="match status" value="1"/>
</dbReference>
<dbReference type="PANTHER" id="PTHR43547:SF2">
    <property type="entry name" value="HYBRID SIGNAL TRANSDUCTION HISTIDINE KINASE C"/>
    <property type="match status" value="1"/>
</dbReference>
<evidence type="ECO:0000259" key="9">
    <source>
        <dbReference type="PROSITE" id="PS50109"/>
    </source>
</evidence>
<dbReference type="GO" id="GO:0043565">
    <property type="term" value="F:sequence-specific DNA binding"/>
    <property type="evidence" value="ECO:0007669"/>
    <property type="project" value="InterPro"/>
</dbReference>
<accession>A0A1H7A968</accession>
<evidence type="ECO:0000256" key="7">
    <source>
        <dbReference type="PROSITE-ProRule" id="PRU00169"/>
    </source>
</evidence>
<dbReference type="PROSITE" id="PS50109">
    <property type="entry name" value="HIS_KIN"/>
    <property type="match status" value="1"/>
</dbReference>
<dbReference type="InterPro" id="IPR018062">
    <property type="entry name" value="HTH_AraC-typ_CS"/>
</dbReference>
<dbReference type="GO" id="GO:0003700">
    <property type="term" value="F:DNA-binding transcription factor activity"/>
    <property type="evidence" value="ECO:0007669"/>
    <property type="project" value="InterPro"/>
</dbReference>
<dbReference type="SUPFAM" id="SSF63829">
    <property type="entry name" value="Calcium-dependent phosphotriesterase"/>
    <property type="match status" value="3"/>
</dbReference>
<dbReference type="PANTHER" id="PTHR43547">
    <property type="entry name" value="TWO-COMPONENT HISTIDINE KINASE"/>
    <property type="match status" value="1"/>
</dbReference>
<dbReference type="InterPro" id="IPR011006">
    <property type="entry name" value="CheY-like_superfamily"/>
</dbReference>
<organism evidence="11 12">
    <name type="scientific">Dyadobacter koreensis</name>
    <dbReference type="NCBI Taxonomy" id="408657"/>
    <lineage>
        <taxon>Bacteria</taxon>
        <taxon>Pseudomonadati</taxon>
        <taxon>Bacteroidota</taxon>
        <taxon>Cytophagia</taxon>
        <taxon>Cytophagales</taxon>
        <taxon>Spirosomataceae</taxon>
        <taxon>Dyadobacter</taxon>
    </lineage>
</organism>
<feature type="modified residue" description="4-aspartylphosphate" evidence="7">
    <location>
        <position position="1145"/>
    </location>
</feature>
<dbReference type="Pfam" id="PF07494">
    <property type="entry name" value="Reg_prop"/>
    <property type="match status" value="11"/>
</dbReference>
<dbReference type="Proteomes" id="UP000199532">
    <property type="component" value="Unassembled WGS sequence"/>
</dbReference>
<dbReference type="Gene3D" id="1.10.10.60">
    <property type="entry name" value="Homeodomain-like"/>
    <property type="match status" value="2"/>
</dbReference>
<evidence type="ECO:0000256" key="6">
    <source>
        <dbReference type="ARBA" id="ARBA00023163"/>
    </source>
</evidence>
<gene>
    <name evidence="11" type="ORF">SAMN04487995_5455</name>
</gene>
<dbReference type="SMART" id="SM00388">
    <property type="entry name" value="HisKA"/>
    <property type="match status" value="1"/>
</dbReference>
<dbReference type="SUPFAM" id="SSF55874">
    <property type="entry name" value="ATPase domain of HSP90 chaperone/DNA topoisomerase II/histidine kinase"/>
    <property type="match status" value="1"/>
</dbReference>
<evidence type="ECO:0000313" key="12">
    <source>
        <dbReference type="Proteomes" id="UP000199532"/>
    </source>
</evidence>
<evidence type="ECO:0000313" key="11">
    <source>
        <dbReference type="EMBL" id="SEJ61024.1"/>
    </source>
</evidence>
<dbReference type="InterPro" id="IPR036890">
    <property type="entry name" value="HATPase_C_sf"/>
</dbReference>
<dbReference type="Pfam" id="PF00072">
    <property type="entry name" value="Response_reg"/>
    <property type="match status" value="1"/>
</dbReference>
<dbReference type="STRING" id="408657.SAMN04487995_5455"/>
<dbReference type="Pfam" id="PF07495">
    <property type="entry name" value="Y_Y_Y"/>
    <property type="match status" value="1"/>
</dbReference>
<dbReference type="SUPFAM" id="SSF52172">
    <property type="entry name" value="CheY-like"/>
    <property type="match status" value="1"/>
</dbReference>
<dbReference type="FunFam" id="2.60.40.10:FF:000791">
    <property type="entry name" value="Two-component system sensor histidine kinase/response regulator"/>
    <property type="match status" value="1"/>
</dbReference>
<dbReference type="InterPro" id="IPR003594">
    <property type="entry name" value="HATPase_dom"/>
</dbReference>
<dbReference type="SMART" id="SM00387">
    <property type="entry name" value="HATPase_c"/>
    <property type="match status" value="1"/>
</dbReference>
<evidence type="ECO:0000259" key="10">
    <source>
        <dbReference type="PROSITE" id="PS50110"/>
    </source>
</evidence>
<dbReference type="InterPro" id="IPR005467">
    <property type="entry name" value="His_kinase_dom"/>
</dbReference>
<dbReference type="InterPro" id="IPR015943">
    <property type="entry name" value="WD40/YVTN_repeat-like_dom_sf"/>
</dbReference>
<dbReference type="EC" id="2.7.13.3" evidence="2"/>
<keyword evidence="4" id="KW-0805">Transcription regulation</keyword>
<dbReference type="Gene3D" id="1.10.287.130">
    <property type="match status" value="1"/>
</dbReference>
<dbReference type="InterPro" id="IPR011123">
    <property type="entry name" value="Y_Y_Y"/>
</dbReference>
<protein>
    <recommendedName>
        <fullName evidence="2">histidine kinase</fullName>
        <ecNumber evidence="2">2.7.13.3</ecNumber>
    </recommendedName>
</protein>
<dbReference type="SMART" id="SM00342">
    <property type="entry name" value="HTH_ARAC"/>
    <property type="match status" value="1"/>
</dbReference>
<dbReference type="RefSeq" id="WP_177197140.1">
    <property type="nucleotide sequence ID" value="NZ_FNXY01000010.1"/>
</dbReference>
<evidence type="ECO:0000256" key="4">
    <source>
        <dbReference type="ARBA" id="ARBA00023015"/>
    </source>
</evidence>
<dbReference type="InterPro" id="IPR009057">
    <property type="entry name" value="Homeodomain-like_sf"/>
</dbReference>
<dbReference type="Pfam" id="PF12833">
    <property type="entry name" value="HTH_18"/>
    <property type="match status" value="1"/>
</dbReference>
<evidence type="ECO:0000256" key="2">
    <source>
        <dbReference type="ARBA" id="ARBA00012438"/>
    </source>
</evidence>
<dbReference type="PROSITE" id="PS01124">
    <property type="entry name" value="HTH_ARAC_FAMILY_2"/>
    <property type="match status" value="1"/>
</dbReference>
<dbReference type="CDD" id="cd17574">
    <property type="entry name" value="REC_OmpR"/>
    <property type="match status" value="1"/>
</dbReference>
<dbReference type="PROSITE" id="PS00041">
    <property type="entry name" value="HTH_ARAC_FAMILY_1"/>
    <property type="match status" value="1"/>
</dbReference>
<dbReference type="InterPro" id="IPR013783">
    <property type="entry name" value="Ig-like_fold"/>
</dbReference>
<keyword evidence="12" id="KW-1185">Reference proteome</keyword>
<dbReference type="Gene3D" id="3.40.50.2300">
    <property type="match status" value="1"/>
</dbReference>
<dbReference type="Gene3D" id="2.130.10.10">
    <property type="entry name" value="YVTN repeat-like/Quinoprotein amine dehydrogenase"/>
    <property type="match status" value="3"/>
</dbReference>
<feature type="domain" description="HTH araC/xylS-type" evidence="8">
    <location>
        <begin position="1244"/>
        <end position="1343"/>
    </location>
</feature>
<dbReference type="InterPro" id="IPR001789">
    <property type="entry name" value="Sig_transdc_resp-reg_receiver"/>
</dbReference>
<proteinExistence type="predicted"/>
<dbReference type="PRINTS" id="PR00032">
    <property type="entry name" value="HTHARAC"/>
</dbReference>
<reference evidence="11 12" key="1">
    <citation type="submission" date="2016-10" db="EMBL/GenBank/DDBJ databases">
        <authorList>
            <person name="de Groot N.N."/>
        </authorList>
    </citation>
    <scope>NUCLEOTIDE SEQUENCE [LARGE SCALE GENOMIC DNA]</scope>
    <source>
        <strain evidence="11 12">DSM 19938</strain>
    </source>
</reference>
<dbReference type="InterPro" id="IPR018060">
    <property type="entry name" value="HTH_AraC"/>
</dbReference>
<dbReference type="CDD" id="cd00082">
    <property type="entry name" value="HisKA"/>
    <property type="match status" value="1"/>
</dbReference>
<feature type="domain" description="Histidine kinase" evidence="9">
    <location>
        <begin position="835"/>
        <end position="1056"/>
    </location>
</feature>
<keyword evidence="5" id="KW-0238">DNA-binding</keyword>
<keyword evidence="6" id="KW-0804">Transcription</keyword>
<evidence type="ECO:0000259" key="8">
    <source>
        <dbReference type="PROSITE" id="PS01124"/>
    </source>
</evidence>
<dbReference type="InterPro" id="IPR020449">
    <property type="entry name" value="Tscrpt_reg_AraC-type_HTH"/>
</dbReference>
<dbReference type="Pfam" id="PF02518">
    <property type="entry name" value="HATPase_c"/>
    <property type="match status" value="1"/>
</dbReference>
<dbReference type="SMART" id="SM00448">
    <property type="entry name" value="REC"/>
    <property type="match status" value="1"/>
</dbReference>
<evidence type="ECO:0000256" key="5">
    <source>
        <dbReference type="ARBA" id="ARBA00023125"/>
    </source>
</evidence>
<dbReference type="Gene3D" id="3.30.565.10">
    <property type="entry name" value="Histidine kinase-like ATPase, C-terminal domain"/>
    <property type="match status" value="1"/>
</dbReference>
<dbReference type="InterPro" id="IPR036097">
    <property type="entry name" value="HisK_dim/P_sf"/>
</dbReference>
<dbReference type="InterPro" id="IPR011110">
    <property type="entry name" value="Reg_prop"/>
</dbReference>
<name>A0A1H7A968_9BACT</name>
<dbReference type="Pfam" id="PF00512">
    <property type="entry name" value="HisKA"/>
    <property type="match status" value="1"/>
</dbReference>